<comment type="caution">
    <text evidence="8">The sequence shown here is derived from an EMBL/GenBank/DDBJ whole genome shotgun (WGS) entry which is preliminary data.</text>
</comment>
<keyword evidence="3" id="KW-0472">Membrane</keyword>
<feature type="chain" id="PRO_5017932123" description="Lipoprotein YgdI/YgdR-like SH3-like domain-containing protein" evidence="6">
    <location>
        <begin position="22"/>
        <end position="76"/>
    </location>
</feature>
<organism evidence="8 9">
    <name type="scientific">Pseudomonas corrugata</name>
    <dbReference type="NCBI Taxonomy" id="47879"/>
    <lineage>
        <taxon>Bacteria</taxon>
        <taxon>Pseudomonadati</taxon>
        <taxon>Pseudomonadota</taxon>
        <taxon>Gammaproteobacteria</taxon>
        <taxon>Pseudomonadales</taxon>
        <taxon>Pseudomonadaceae</taxon>
        <taxon>Pseudomonas</taxon>
    </lineage>
</organism>
<dbReference type="InterPro" id="IPR010920">
    <property type="entry name" value="LSM_dom_sf"/>
</dbReference>
<evidence type="ECO:0000256" key="1">
    <source>
        <dbReference type="ARBA" id="ARBA00022475"/>
    </source>
</evidence>
<evidence type="ECO:0000259" key="7">
    <source>
        <dbReference type="Pfam" id="PF06004"/>
    </source>
</evidence>
<dbReference type="InterPro" id="IPR010305">
    <property type="entry name" value="YgdI/YgdR-like"/>
</dbReference>
<dbReference type="InterPro" id="IPR047807">
    <property type="entry name" value="YgdI/YgdR-like_SH3-like"/>
</dbReference>
<evidence type="ECO:0000256" key="3">
    <source>
        <dbReference type="ARBA" id="ARBA00023136"/>
    </source>
</evidence>
<dbReference type="EMBL" id="RBOJ01000072">
    <property type="protein sequence ID" value="RMM49965.1"/>
    <property type="molecule type" value="Genomic_DNA"/>
</dbReference>
<dbReference type="PROSITE" id="PS51257">
    <property type="entry name" value="PROKAR_LIPOPROTEIN"/>
    <property type="match status" value="1"/>
</dbReference>
<dbReference type="Proteomes" id="UP000270661">
    <property type="component" value="Unassembled WGS sequence"/>
</dbReference>
<dbReference type="SUPFAM" id="SSF50182">
    <property type="entry name" value="Sm-like ribonucleoproteins"/>
    <property type="match status" value="1"/>
</dbReference>
<keyword evidence="4" id="KW-0564">Palmitate</keyword>
<dbReference type="Gene3D" id="2.30.30.100">
    <property type="match status" value="1"/>
</dbReference>
<gene>
    <name evidence="8" type="ORF">ALQ77_02962</name>
</gene>
<protein>
    <recommendedName>
        <fullName evidence="7">Lipoprotein YgdI/YgdR-like SH3-like domain-containing protein</fullName>
    </recommendedName>
</protein>
<evidence type="ECO:0000313" key="9">
    <source>
        <dbReference type="Proteomes" id="UP000270661"/>
    </source>
</evidence>
<keyword evidence="9" id="KW-1185">Reference proteome</keyword>
<name>A0A3M3EK57_9PSED</name>
<dbReference type="PANTHER" id="PTHR37011:SF1">
    <property type="entry name" value="POT FAMILY PEPTIDE TRANSPORT PROTEIN"/>
    <property type="match status" value="1"/>
</dbReference>
<evidence type="ECO:0000313" key="8">
    <source>
        <dbReference type="EMBL" id="RMM49965.1"/>
    </source>
</evidence>
<dbReference type="AlphaFoldDB" id="A0A3M3EK57"/>
<evidence type="ECO:0000256" key="6">
    <source>
        <dbReference type="SAM" id="SignalP"/>
    </source>
</evidence>
<dbReference type="PANTHER" id="PTHR37011">
    <property type="entry name" value="POT FAMILY PEPTIDE TRANSPORT PROTEIN-RELATED"/>
    <property type="match status" value="1"/>
</dbReference>
<keyword evidence="2 6" id="KW-0732">Signal</keyword>
<dbReference type="STRING" id="47879.AXG94_02570"/>
<dbReference type="NCBIfam" id="NF033216">
    <property type="entry name" value="lipo_YgdI_YgdR"/>
    <property type="match status" value="1"/>
</dbReference>
<evidence type="ECO:0000256" key="5">
    <source>
        <dbReference type="ARBA" id="ARBA00023288"/>
    </source>
</evidence>
<evidence type="ECO:0000256" key="2">
    <source>
        <dbReference type="ARBA" id="ARBA00022729"/>
    </source>
</evidence>
<evidence type="ECO:0000256" key="4">
    <source>
        <dbReference type="ARBA" id="ARBA00023139"/>
    </source>
</evidence>
<dbReference type="Pfam" id="PF06004">
    <property type="entry name" value="DUF903"/>
    <property type="match status" value="1"/>
</dbReference>
<proteinExistence type="predicted"/>
<reference evidence="8 9" key="1">
    <citation type="submission" date="2018-08" db="EMBL/GenBank/DDBJ databases">
        <title>Recombination of ecologically and evolutionarily significant loci maintains genetic cohesion in the Pseudomonas syringae species complex.</title>
        <authorList>
            <person name="Dillon M."/>
            <person name="Thakur S."/>
            <person name="Almeida R.N.D."/>
            <person name="Weir B.S."/>
            <person name="Guttman D.S."/>
        </authorList>
    </citation>
    <scope>NUCLEOTIDE SEQUENCE [LARGE SCALE GENOMIC DNA]</scope>
    <source>
        <strain evidence="8 9">NCPPB2445</strain>
    </source>
</reference>
<keyword evidence="1" id="KW-1003">Cell membrane</keyword>
<feature type="domain" description="Lipoprotein YgdI/YgdR-like SH3-like" evidence="7">
    <location>
        <begin position="26"/>
        <end position="73"/>
    </location>
</feature>
<accession>A0A3M3EK57</accession>
<keyword evidence="5" id="KW-0449">Lipoprotein</keyword>
<feature type="signal peptide" evidence="6">
    <location>
        <begin position="1"/>
        <end position="21"/>
    </location>
</feature>
<sequence length="76" mass="8311">MDMNIRFLGLPLAAAAFLALAGCSTPTVVTLQNGTQYLTKDTPNTRTSDGFYEFEDIAGKKVRVRADDVATIRKED</sequence>